<evidence type="ECO:0000256" key="1">
    <source>
        <dbReference type="SAM" id="Phobius"/>
    </source>
</evidence>
<feature type="transmembrane region" description="Helical" evidence="1">
    <location>
        <begin position="25"/>
        <end position="43"/>
    </location>
</feature>
<accession>A0A2X2T190</accession>
<organism evidence="2 3">
    <name type="scientific">Capnocytophaga ochracea</name>
    <dbReference type="NCBI Taxonomy" id="1018"/>
    <lineage>
        <taxon>Bacteria</taxon>
        <taxon>Pseudomonadati</taxon>
        <taxon>Bacteroidota</taxon>
        <taxon>Flavobacteriia</taxon>
        <taxon>Flavobacteriales</taxon>
        <taxon>Flavobacteriaceae</taxon>
        <taxon>Capnocytophaga</taxon>
    </lineage>
</organism>
<proteinExistence type="predicted"/>
<protein>
    <submittedName>
        <fullName evidence="2">Uncharacterized protein</fullName>
    </submittedName>
</protein>
<evidence type="ECO:0000313" key="2">
    <source>
        <dbReference type="EMBL" id="SQA92875.1"/>
    </source>
</evidence>
<evidence type="ECO:0000313" key="3">
    <source>
        <dbReference type="Proteomes" id="UP000250169"/>
    </source>
</evidence>
<dbReference type="RefSeq" id="WP_111971959.1">
    <property type="nucleotide sequence ID" value="NZ_UAVS01000001.1"/>
</dbReference>
<keyword evidence="1" id="KW-1133">Transmembrane helix</keyword>
<keyword evidence="1" id="KW-0812">Transmembrane</keyword>
<reference evidence="2 3" key="1">
    <citation type="submission" date="2018-06" db="EMBL/GenBank/DDBJ databases">
        <authorList>
            <consortium name="Pathogen Informatics"/>
            <person name="Doyle S."/>
        </authorList>
    </citation>
    <scope>NUCLEOTIDE SEQUENCE [LARGE SCALE GENOMIC DNA]</scope>
    <source>
        <strain evidence="2 3">NCTC11545</strain>
    </source>
</reference>
<dbReference type="EMBL" id="UAVS01000001">
    <property type="protein sequence ID" value="SQA92875.1"/>
    <property type="molecule type" value="Genomic_DNA"/>
</dbReference>
<keyword evidence="1" id="KW-0472">Membrane</keyword>
<name>A0A2X2T190_CAPOC</name>
<dbReference type="Proteomes" id="UP000250169">
    <property type="component" value="Unassembled WGS sequence"/>
</dbReference>
<sequence>MWLVIVFLCIFLVSAYREKNKERRLVLSIIGAIAILLTIGFQIGRDRAKADIATKESVVSKTK</sequence>
<dbReference type="AlphaFoldDB" id="A0A2X2T190"/>
<gene>
    <name evidence="2" type="ORF">NCTC11545_00237</name>
</gene>